<feature type="domain" description="Folate receptor-like" evidence="4">
    <location>
        <begin position="312"/>
        <end position="417"/>
    </location>
</feature>
<dbReference type="InterPro" id="IPR018143">
    <property type="entry name" value="Folate_rcpt-like"/>
</dbReference>
<dbReference type="PANTHER" id="PTHR10517:SF28">
    <property type="entry name" value="COILIN"/>
    <property type="match status" value="1"/>
</dbReference>
<organism evidence="5 6">
    <name type="scientific">Pomacea canaliculata</name>
    <name type="common">Golden apple snail</name>
    <dbReference type="NCBI Taxonomy" id="400727"/>
    <lineage>
        <taxon>Eukaryota</taxon>
        <taxon>Metazoa</taxon>
        <taxon>Spiralia</taxon>
        <taxon>Lophotrochozoa</taxon>
        <taxon>Mollusca</taxon>
        <taxon>Gastropoda</taxon>
        <taxon>Caenogastropoda</taxon>
        <taxon>Architaenioglossa</taxon>
        <taxon>Ampullarioidea</taxon>
        <taxon>Ampullariidae</taxon>
        <taxon>Pomacea</taxon>
    </lineage>
</organism>
<keyword evidence="6" id="KW-1185">Reference proteome</keyword>
<dbReference type="InterPro" id="IPR004269">
    <property type="entry name" value="Folate_rcpt"/>
</dbReference>
<evidence type="ECO:0000256" key="3">
    <source>
        <dbReference type="ARBA" id="ARBA00023157"/>
    </source>
</evidence>
<dbReference type="Pfam" id="PF03024">
    <property type="entry name" value="Folate_rec"/>
    <property type="match status" value="1"/>
</dbReference>
<evidence type="ECO:0000256" key="1">
    <source>
        <dbReference type="ARBA" id="ARBA00007932"/>
    </source>
</evidence>
<dbReference type="AlphaFoldDB" id="A0A2T7PWW2"/>
<name>A0A2T7PWW2_POMCA</name>
<evidence type="ECO:0000313" key="6">
    <source>
        <dbReference type="Proteomes" id="UP000245119"/>
    </source>
</evidence>
<dbReference type="GO" id="GO:0038023">
    <property type="term" value="F:signaling receptor activity"/>
    <property type="evidence" value="ECO:0007669"/>
    <property type="project" value="TreeGrafter"/>
</dbReference>
<evidence type="ECO:0000256" key="2">
    <source>
        <dbReference type="ARBA" id="ARBA00022729"/>
    </source>
</evidence>
<reference evidence="5 6" key="1">
    <citation type="submission" date="2018-04" db="EMBL/GenBank/DDBJ databases">
        <title>The genome of golden apple snail Pomacea canaliculata provides insight into stress tolerance and invasive adaptation.</title>
        <authorList>
            <person name="Liu C."/>
            <person name="Liu B."/>
            <person name="Ren Y."/>
            <person name="Zhang Y."/>
            <person name="Wang H."/>
            <person name="Li S."/>
            <person name="Jiang F."/>
            <person name="Yin L."/>
            <person name="Zhang G."/>
            <person name="Qian W."/>
            <person name="Fan W."/>
        </authorList>
    </citation>
    <scope>NUCLEOTIDE SEQUENCE [LARGE SCALE GENOMIC DNA]</scope>
    <source>
        <strain evidence="5">SZHN2017</strain>
        <tissue evidence="5">Muscle</tissue>
    </source>
</reference>
<accession>A0A2T7PWW2</accession>
<dbReference type="GO" id="GO:0009897">
    <property type="term" value="C:external side of plasma membrane"/>
    <property type="evidence" value="ECO:0007669"/>
    <property type="project" value="TreeGrafter"/>
</dbReference>
<dbReference type="PANTHER" id="PTHR10517">
    <property type="entry name" value="FOLATE RECEPTOR"/>
    <property type="match status" value="1"/>
</dbReference>
<gene>
    <name evidence="5" type="ORF">C0Q70_00518</name>
</gene>
<comment type="similarity">
    <text evidence="1">Belongs to the folate receptor family.</text>
</comment>
<keyword evidence="2" id="KW-0732">Signal</keyword>
<evidence type="ECO:0000259" key="4">
    <source>
        <dbReference type="Pfam" id="PF03024"/>
    </source>
</evidence>
<protein>
    <recommendedName>
        <fullName evidence="4">Folate receptor-like domain-containing protein</fullName>
    </recommendedName>
</protein>
<keyword evidence="3" id="KW-1015">Disulfide bond</keyword>
<evidence type="ECO:0000313" key="5">
    <source>
        <dbReference type="EMBL" id="PVD37916.1"/>
    </source>
</evidence>
<dbReference type="Proteomes" id="UP000245119">
    <property type="component" value="Linkage Group LG1"/>
</dbReference>
<sequence length="472" mass="53359">MALPLALRHLHLQARPSLRERDRVATCRLLNERILLLELEPRPSLRKRDASGWHAHETECRPYLRNNAPADSFTRRAAALGVPPYRQHEPPPTDTLGRGSTDVIVDPHISESRNTRAGFSGRWAYLIGKIRLIEKSTFVSARRQGWSLGPMFAICLDSSCGLRQLARGPPAIRTIDAALVCERETEVCELRHPQLRSVTPPVGWRTKQLHKKTRTGLSSHRVWRERNESGDRFRARQETRHLLSSIGTAETKMADNLPVVSAGAAVVAVFFAWLVIMSGDIDASVAKKEGGVKKMDMRGRQSDGNLKYCSFFNNRAPEVQRGLKNCTWFKESSCCRQEEIDATFGRVKPLRGASPECQRYTNYLMCYICSPDQSLFYLMESLTVCEEFCNAWYDACRTAILKGSVIRDLYDNGRSFCASRRFKVDTVKNGRCFFFDARQDKNGASATWTCGHVGFLLASVSVLYRAILSKFI</sequence>
<dbReference type="OrthoDB" id="5982417at2759"/>
<comment type="caution">
    <text evidence="5">The sequence shown here is derived from an EMBL/GenBank/DDBJ whole genome shotgun (WGS) entry which is preliminary data.</text>
</comment>
<proteinExistence type="inferred from homology"/>
<dbReference type="EMBL" id="PZQS01000001">
    <property type="protein sequence ID" value="PVD37916.1"/>
    <property type="molecule type" value="Genomic_DNA"/>
</dbReference>